<organism evidence="3 4">
    <name type="scientific">Necator americanus</name>
    <name type="common">Human hookworm</name>
    <dbReference type="NCBI Taxonomy" id="51031"/>
    <lineage>
        <taxon>Eukaryota</taxon>
        <taxon>Metazoa</taxon>
        <taxon>Ecdysozoa</taxon>
        <taxon>Nematoda</taxon>
        <taxon>Chromadorea</taxon>
        <taxon>Rhabditida</taxon>
        <taxon>Rhabditina</taxon>
        <taxon>Rhabditomorpha</taxon>
        <taxon>Strongyloidea</taxon>
        <taxon>Ancylostomatidae</taxon>
        <taxon>Bunostominae</taxon>
        <taxon>Necator</taxon>
    </lineage>
</organism>
<evidence type="ECO:0000313" key="3">
    <source>
        <dbReference type="EMBL" id="ETN69610.1"/>
    </source>
</evidence>
<protein>
    <recommendedName>
        <fullName evidence="2">CC2D2A N-terminal C2 domain-containing protein</fullName>
    </recommendedName>
</protein>
<gene>
    <name evidence="3" type="ORF">NECAME_05192</name>
</gene>
<dbReference type="Proteomes" id="UP000053676">
    <property type="component" value="Unassembled WGS sequence"/>
</dbReference>
<dbReference type="STRING" id="51031.W2SJ39"/>
<dbReference type="GO" id="GO:1904491">
    <property type="term" value="P:protein localization to ciliary transition zone"/>
    <property type="evidence" value="ECO:0007669"/>
    <property type="project" value="TreeGrafter"/>
</dbReference>
<sequence length="533" mass="59344">MEEELLVPSKPRRQLPPLQPPRRRMSSSWTENLEPSMEIKSPPAVKSPEGRPGSSKTFFSRPLSEVAPSPDDEVFVTSKPSPSSPLEPMETETGEEKPEKKVHRRESIKDHLLRFKMKAGKVLEDVHDRLTEDHSSVAPISSPATPLELTSAADVDECSSIEGRVKSSLLGKLTTDNPVTPFAALPQAERTRIESLRKKSLQVILHFNDIFVCKSKTVPLDSFQYRFDQIYNLEIVSEPKTITATIVEKTGTVKKTLAKFPGAHGWSLRLTQLTVASDFSSITGYILAYANYSGETRARRRESAAAAAVEIKEDTPFSFIPPGVRLISDEEFESNPRWEALERRSAKRNETGRIPIDASDMDVISGVRSEDRRHRASFRTAIDGMRALVVAHAVKLRTRLLEREQDASTLLYSEIVREEPLPGLFGAIGSLCGPADLSRKLKPMRVVQTRQQNFSPSSLNLVVNVQAATNLPTRADGKLHSVVEVRFQDNVKVTPSVSGKHPNWQHGVSLSVKDTTDPKSIIDCIQLNVYDQK</sequence>
<dbReference type="InterPro" id="IPR028928">
    <property type="entry name" value="CC2D2AN-C2"/>
</dbReference>
<reference evidence="4" key="1">
    <citation type="journal article" date="2014" name="Nat. Genet.">
        <title>Genome of the human hookworm Necator americanus.</title>
        <authorList>
            <person name="Tang Y.T."/>
            <person name="Gao X."/>
            <person name="Rosa B.A."/>
            <person name="Abubucker S."/>
            <person name="Hallsworth-Pepin K."/>
            <person name="Martin J."/>
            <person name="Tyagi R."/>
            <person name="Heizer E."/>
            <person name="Zhang X."/>
            <person name="Bhonagiri-Palsikar V."/>
            <person name="Minx P."/>
            <person name="Warren W.C."/>
            <person name="Wang Q."/>
            <person name="Zhan B."/>
            <person name="Hotez P.J."/>
            <person name="Sternberg P.W."/>
            <person name="Dougall A."/>
            <person name="Gaze S.T."/>
            <person name="Mulvenna J."/>
            <person name="Sotillo J."/>
            <person name="Ranganathan S."/>
            <person name="Rabelo E.M."/>
            <person name="Wilson R.K."/>
            <person name="Felgner P.L."/>
            <person name="Bethony J."/>
            <person name="Hawdon J.M."/>
            <person name="Gasser R.B."/>
            <person name="Loukas A."/>
            <person name="Mitreva M."/>
        </authorList>
    </citation>
    <scope>NUCLEOTIDE SEQUENCE [LARGE SCALE GENOMIC DNA]</scope>
</reference>
<feature type="compositionally biased region" description="Basic and acidic residues" evidence="1">
    <location>
        <begin position="94"/>
        <end position="106"/>
    </location>
</feature>
<dbReference type="GO" id="GO:1905515">
    <property type="term" value="P:non-motile cilium assembly"/>
    <property type="evidence" value="ECO:0007669"/>
    <property type="project" value="TreeGrafter"/>
</dbReference>
<dbReference type="PANTHER" id="PTHR20837:SF0">
    <property type="entry name" value="COILED-COIL AND C2 DOMAIN-CONTAINING PROTEIN 2A"/>
    <property type="match status" value="1"/>
</dbReference>
<keyword evidence="4" id="KW-1185">Reference proteome</keyword>
<dbReference type="AlphaFoldDB" id="W2SJ39"/>
<dbReference type="InterPro" id="IPR052434">
    <property type="entry name" value="Tectonic-like_complex_comp"/>
</dbReference>
<name>W2SJ39_NECAM</name>
<evidence type="ECO:0000259" key="2">
    <source>
        <dbReference type="Pfam" id="PF15625"/>
    </source>
</evidence>
<dbReference type="PANTHER" id="PTHR20837">
    <property type="entry name" value="CENTROSOMAL PROTEIN-RELATED"/>
    <property type="match status" value="1"/>
</dbReference>
<dbReference type="InterPro" id="IPR035892">
    <property type="entry name" value="C2_domain_sf"/>
</dbReference>
<dbReference type="GO" id="GO:0035869">
    <property type="term" value="C:ciliary transition zone"/>
    <property type="evidence" value="ECO:0007669"/>
    <property type="project" value="TreeGrafter"/>
</dbReference>
<proteinExistence type="predicted"/>
<accession>W2SJ39</accession>
<dbReference type="Gene3D" id="2.60.40.150">
    <property type="entry name" value="C2 domain"/>
    <property type="match status" value="1"/>
</dbReference>
<dbReference type="KEGG" id="nai:NECAME_05192"/>
<dbReference type="Pfam" id="PF15625">
    <property type="entry name" value="CC2D2AN-C2"/>
    <property type="match status" value="1"/>
</dbReference>
<evidence type="ECO:0000313" key="4">
    <source>
        <dbReference type="Proteomes" id="UP000053676"/>
    </source>
</evidence>
<dbReference type="OrthoDB" id="2162143at2759"/>
<evidence type="ECO:0000256" key="1">
    <source>
        <dbReference type="SAM" id="MobiDB-lite"/>
    </source>
</evidence>
<feature type="region of interest" description="Disordered" evidence="1">
    <location>
        <begin position="1"/>
        <end position="106"/>
    </location>
</feature>
<dbReference type="EMBL" id="KI669074">
    <property type="protein sequence ID" value="ETN69610.1"/>
    <property type="molecule type" value="Genomic_DNA"/>
</dbReference>
<feature type="domain" description="CC2D2A N-terminal C2" evidence="2">
    <location>
        <begin position="171"/>
        <end position="258"/>
    </location>
</feature>